<gene>
    <name evidence="2" type="ORF">BGZ95_011800</name>
</gene>
<sequence length="125" mass="13545">MSLDEKMELLQHLIAQLQLFGIRPIFNPGIQQSILSPAFQQQHQQRPPPATLTPRPGNHHYHQSIRPAPTLISKRQKPLLTLPVSFRRHPGGATATAVATTQGSKDLADTSSSTTRGQGAAKASA</sequence>
<evidence type="ECO:0000313" key="3">
    <source>
        <dbReference type="Proteomes" id="UP001194580"/>
    </source>
</evidence>
<name>A0AAD4H671_9FUNG</name>
<protein>
    <submittedName>
        <fullName evidence="2">Uncharacterized protein</fullName>
    </submittedName>
</protein>
<feature type="region of interest" description="Disordered" evidence="1">
    <location>
        <begin position="36"/>
        <end position="125"/>
    </location>
</feature>
<feature type="compositionally biased region" description="Polar residues" evidence="1">
    <location>
        <begin position="36"/>
        <end position="45"/>
    </location>
</feature>
<evidence type="ECO:0000313" key="2">
    <source>
        <dbReference type="EMBL" id="KAG0272458.1"/>
    </source>
</evidence>
<dbReference type="AlphaFoldDB" id="A0AAD4H671"/>
<comment type="caution">
    <text evidence="2">The sequence shown here is derived from an EMBL/GenBank/DDBJ whole genome shotgun (WGS) entry which is preliminary data.</text>
</comment>
<proteinExistence type="predicted"/>
<accession>A0AAD4H671</accession>
<dbReference type="Proteomes" id="UP001194580">
    <property type="component" value="Unassembled WGS sequence"/>
</dbReference>
<keyword evidence="3" id="KW-1185">Reference proteome</keyword>
<reference evidence="2" key="1">
    <citation type="journal article" date="2020" name="Fungal Divers.">
        <title>Resolving the Mortierellaceae phylogeny through synthesis of multi-gene phylogenetics and phylogenomics.</title>
        <authorList>
            <person name="Vandepol N."/>
            <person name="Liber J."/>
            <person name="Desiro A."/>
            <person name="Na H."/>
            <person name="Kennedy M."/>
            <person name="Barry K."/>
            <person name="Grigoriev I.V."/>
            <person name="Miller A.N."/>
            <person name="O'Donnell K."/>
            <person name="Stajich J.E."/>
            <person name="Bonito G."/>
        </authorList>
    </citation>
    <scope>NUCLEOTIDE SEQUENCE</scope>
    <source>
        <strain evidence="2">NRRL 28262</strain>
    </source>
</reference>
<evidence type="ECO:0000256" key="1">
    <source>
        <dbReference type="SAM" id="MobiDB-lite"/>
    </source>
</evidence>
<dbReference type="EMBL" id="JAAAIL010000923">
    <property type="protein sequence ID" value="KAG0272458.1"/>
    <property type="molecule type" value="Genomic_DNA"/>
</dbReference>
<organism evidence="2 3">
    <name type="scientific">Linnemannia exigua</name>
    <dbReference type="NCBI Taxonomy" id="604196"/>
    <lineage>
        <taxon>Eukaryota</taxon>
        <taxon>Fungi</taxon>
        <taxon>Fungi incertae sedis</taxon>
        <taxon>Mucoromycota</taxon>
        <taxon>Mortierellomycotina</taxon>
        <taxon>Mortierellomycetes</taxon>
        <taxon>Mortierellales</taxon>
        <taxon>Mortierellaceae</taxon>
        <taxon>Linnemannia</taxon>
    </lineage>
</organism>